<gene>
    <name evidence="3" type="ORF">ND810_17810</name>
</gene>
<proteinExistence type="predicted"/>
<dbReference type="AlphaFoldDB" id="A0AAW5V7H0"/>
<dbReference type="Pfam" id="PF18818">
    <property type="entry name" value="MPTase-PolyVal"/>
    <property type="match status" value="1"/>
</dbReference>
<evidence type="ECO:0000259" key="1">
    <source>
        <dbReference type="Pfam" id="PF08401"/>
    </source>
</evidence>
<dbReference type="InterPro" id="IPR017113">
    <property type="entry name" value="Antirestriction_ArdC"/>
</dbReference>
<accession>A0AAW5V7H0</accession>
<reference evidence="3" key="1">
    <citation type="submission" date="2022-06" db="EMBL/GenBank/DDBJ databases">
        <title>Leptospira isolates from biofilms formed at urban environments.</title>
        <authorList>
            <person name="Ribeiro P.S."/>
            <person name="Sousa T."/>
            <person name="Carvalho N."/>
            <person name="Aburjaile F."/>
            <person name="Neves F."/>
            <person name="Oliveira D."/>
            <person name="Blanco L."/>
            <person name="Lima J."/>
            <person name="Costa F."/>
            <person name="Brenig B."/>
            <person name="Soares S."/>
            <person name="Ramos R."/>
            <person name="Goes-Neto A."/>
            <person name="Matiuzzi M."/>
            <person name="Azevedo V."/>
            <person name="Ristow P."/>
        </authorList>
    </citation>
    <scope>NUCLEOTIDE SEQUENCE</scope>
    <source>
        <strain evidence="3">VSF7</strain>
    </source>
</reference>
<evidence type="ECO:0000313" key="3">
    <source>
        <dbReference type="EMBL" id="MCW7517027.1"/>
    </source>
</evidence>
<dbReference type="GO" id="GO:0003697">
    <property type="term" value="F:single-stranded DNA binding"/>
    <property type="evidence" value="ECO:0007669"/>
    <property type="project" value="InterPro"/>
</dbReference>
<dbReference type="PIRSF" id="PIRSF037112">
    <property type="entry name" value="Antirestriction_ArdC"/>
    <property type="match status" value="1"/>
</dbReference>
<comment type="caution">
    <text evidence="3">The sequence shown here is derived from an EMBL/GenBank/DDBJ whole genome shotgun (WGS) entry which is preliminary data.</text>
</comment>
<name>A0AAW5V7H0_9LEPT</name>
<protein>
    <submittedName>
        <fullName evidence="3">Zincin-like metallopeptidase domain-containing protein</fullName>
    </submittedName>
</protein>
<dbReference type="InterPro" id="IPR013610">
    <property type="entry name" value="ArdC_N"/>
</dbReference>
<dbReference type="EMBL" id="JAMQQD010000009">
    <property type="protein sequence ID" value="MCW7517027.1"/>
    <property type="molecule type" value="Genomic_DNA"/>
</dbReference>
<evidence type="ECO:0000313" key="4">
    <source>
        <dbReference type="Proteomes" id="UP001209694"/>
    </source>
</evidence>
<dbReference type="Proteomes" id="UP001209694">
    <property type="component" value="Unassembled WGS sequence"/>
</dbReference>
<dbReference type="Pfam" id="PF08401">
    <property type="entry name" value="ArdcN"/>
    <property type="match status" value="1"/>
</dbReference>
<organism evidence="3 4">
    <name type="scientific">Leptospira levettii</name>
    <dbReference type="NCBI Taxonomy" id="2023178"/>
    <lineage>
        <taxon>Bacteria</taxon>
        <taxon>Pseudomonadati</taxon>
        <taxon>Spirochaetota</taxon>
        <taxon>Spirochaetia</taxon>
        <taxon>Leptospirales</taxon>
        <taxon>Leptospiraceae</taxon>
        <taxon>Leptospira</taxon>
    </lineage>
</organism>
<dbReference type="RefSeq" id="WP_265356465.1">
    <property type="nucleotide sequence ID" value="NZ_JAMQPS010000008.1"/>
</dbReference>
<evidence type="ECO:0000259" key="2">
    <source>
        <dbReference type="Pfam" id="PF18818"/>
    </source>
</evidence>
<feature type="domain" description="N-terminal" evidence="1">
    <location>
        <begin position="8"/>
        <end position="138"/>
    </location>
</feature>
<dbReference type="InterPro" id="IPR041459">
    <property type="entry name" value="MPTase-PolyVal"/>
</dbReference>
<feature type="domain" description="Polyvalent protein metallopeptidase" evidence="2">
    <location>
        <begin position="167"/>
        <end position="286"/>
    </location>
</feature>
<sequence length="320" mass="36736">MKEKYGNQILKEITEEVMAAIQTGDLGQWVKPWQTFGYPKNGKTKQTYGMFNSFLLTNSLVRYGFTYPVWATAKQRKGLGYLPKDGEIERAAVLFPYHVEVPIWPKKRQNKSELKEVFEIEKEEEPLYFKTYKNYKAFPAFNIEQMNVPDSEYPLFVTRIREKSLDQVATFVQAIEHTIATSFFDNAQYSISSDVILMPPKEHFTSEIDYWATYIHELGHWTGARHRLNRDFSSGKSSYAFEELVAELTSALFAGEFGLSGNLQHKEYIASWLSILGNNPHAIMKAGWLAMEAVEYLKEKAKRGSGSKIGPIPPVESIHF</sequence>